<accession>A0A833QFA0</accession>
<keyword evidence="2" id="KW-1185">Reference proteome</keyword>
<dbReference type="Proteomes" id="UP000623129">
    <property type="component" value="Unassembled WGS sequence"/>
</dbReference>
<reference evidence="1" key="1">
    <citation type="submission" date="2020-01" db="EMBL/GenBank/DDBJ databases">
        <title>Genome sequence of Kobresia littledalei, the first chromosome-level genome in the family Cyperaceae.</title>
        <authorList>
            <person name="Qu G."/>
        </authorList>
    </citation>
    <scope>NUCLEOTIDE SEQUENCE</scope>
    <source>
        <strain evidence="1">C.B.Clarke</strain>
        <tissue evidence="1">Leaf</tissue>
    </source>
</reference>
<gene>
    <name evidence="1" type="ORF">FCM35_KLT14667</name>
</gene>
<evidence type="ECO:0000313" key="1">
    <source>
        <dbReference type="EMBL" id="KAF3321414.1"/>
    </source>
</evidence>
<dbReference type="EMBL" id="SWLB01000027">
    <property type="protein sequence ID" value="KAF3321414.1"/>
    <property type="molecule type" value="Genomic_DNA"/>
</dbReference>
<comment type="caution">
    <text evidence="1">The sequence shown here is derived from an EMBL/GenBank/DDBJ whole genome shotgun (WGS) entry which is preliminary data.</text>
</comment>
<dbReference type="PANTHER" id="PTHR33165">
    <property type="entry name" value="F-BOX DOMAIN CONTAINING PROTEIN-LIKE-RELATED"/>
    <property type="match status" value="1"/>
</dbReference>
<proteinExistence type="predicted"/>
<evidence type="ECO:0000313" key="2">
    <source>
        <dbReference type="Proteomes" id="UP000623129"/>
    </source>
</evidence>
<organism evidence="1 2">
    <name type="scientific">Carex littledalei</name>
    <dbReference type="NCBI Taxonomy" id="544730"/>
    <lineage>
        <taxon>Eukaryota</taxon>
        <taxon>Viridiplantae</taxon>
        <taxon>Streptophyta</taxon>
        <taxon>Embryophyta</taxon>
        <taxon>Tracheophyta</taxon>
        <taxon>Spermatophyta</taxon>
        <taxon>Magnoliopsida</taxon>
        <taxon>Liliopsida</taxon>
        <taxon>Poales</taxon>
        <taxon>Cyperaceae</taxon>
        <taxon>Cyperoideae</taxon>
        <taxon>Cariceae</taxon>
        <taxon>Carex</taxon>
        <taxon>Carex subgen. Euthyceras</taxon>
    </lineage>
</organism>
<name>A0A833QFA0_9POAL</name>
<protein>
    <recommendedName>
        <fullName evidence="3">F-box domain-containing protein</fullName>
    </recommendedName>
</protein>
<dbReference type="AlphaFoldDB" id="A0A833QFA0"/>
<evidence type="ECO:0008006" key="3">
    <source>
        <dbReference type="Google" id="ProtNLM"/>
    </source>
</evidence>
<dbReference type="OrthoDB" id="620922at2759"/>
<sequence>MPHSNQQTRRESMVACITTLPGDLIWEIAKHILADDVVDYVCFRATCSALRSSLPNPCDLAFCFLPQNWIRVYTMNSKTYIPFMHLPTGRHAELVLPELETHSILSVTDGVLIILVHKQTHAMRLFNPLTCCVSADLPVG</sequence>
<dbReference type="PANTHER" id="PTHR33165:SF72">
    <property type="entry name" value="F-BOX DOMAIN-CONTAINING PROTEIN"/>
    <property type="match status" value="1"/>
</dbReference>